<accession>A0A9W6SAZ4</accession>
<gene>
    <name evidence="4" type="ORF">Airi02_070090</name>
</gene>
<sequence length="384" mass="40273">MTDPGGWATPGSGAPPADHPAPPAPEPAADEPELETEIPLRPLGVSEILDGAVTYIRRNPRATLGMSAVMTTVVEVVVTLAQYFLIGAQARTEITPGSVEKSVGWAFVIAAGSLLLTAYVVLLLSGLLAPVMARTLLGRPTSLGQAWRAVRPCLGRLFGAATAVIVAVFLALAIPLTPMVASVAADAPVGVQALTWILGTPVAFVAMVAAYVWFALSTPILVMERRGVIASLRRSAEMVRGRWWRTFGILFLALLITVLAEFVVIPAPFTVVVEVVAGVHPSPGGGLLVALLAVSAVGRIVAGTLVNPFNAGVIAFVYADRRMRREAFDLELQMRSPEDPLAAWLPGPLTAAGSGPQPKVRRGAVPWTAPVPPPPPPPPPGWPR</sequence>
<evidence type="ECO:0000313" key="5">
    <source>
        <dbReference type="Proteomes" id="UP001165074"/>
    </source>
</evidence>
<protein>
    <recommendedName>
        <fullName evidence="3">DUF7847 domain-containing protein</fullName>
    </recommendedName>
</protein>
<dbReference type="AlphaFoldDB" id="A0A9W6SAZ4"/>
<feature type="compositionally biased region" description="Pro residues" evidence="1">
    <location>
        <begin position="17"/>
        <end position="26"/>
    </location>
</feature>
<feature type="transmembrane region" description="Helical" evidence="2">
    <location>
        <begin position="243"/>
        <end position="265"/>
    </location>
</feature>
<keyword evidence="5" id="KW-1185">Reference proteome</keyword>
<feature type="region of interest" description="Disordered" evidence="1">
    <location>
        <begin position="1"/>
        <end position="33"/>
    </location>
</feature>
<feature type="transmembrane region" description="Helical" evidence="2">
    <location>
        <begin position="285"/>
        <end position="318"/>
    </location>
</feature>
<feature type="transmembrane region" description="Helical" evidence="2">
    <location>
        <begin position="64"/>
        <end position="85"/>
    </location>
</feature>
<comment type="caution">
    <text evidence="4">The sequence shown here is derived from an EMBL/GenBank/DDBJ whole genome shotgun (WGS) entry which is preliminary data.</text>
</comment>
<evidence type="ECO:0000256" key="2">
    <source>
        <dbReference type="SAM" id="Phobius"/>
    </source>
</evidence>
<dbReference type="PANTHER" id="PTHR33133">
    <property type="entry name" value="OS08G0107100 PROTEIN-RELATED"/>
    <property type="match status" value="1"/>
</dbReference>
<keyword evidence="2" id="KW-0472">Membrane</keyword>
<reference evidence="4" key="1">
    <citation type="submission" date="2023-03" db="EMBL/GenBank/DDBJ databases">
        <title>Actinoallomurus iriomotensis NBRC 103684.</title>
        <authorList>
            <person name="Ichikawa N."/>
            <person name="Sato H."/>
            <person name="Tonouchi N."/>
        </authorList>
    </citation>
    <scope>NUCLEOTIDE SEQUENCE</scope>
    <source>
        <strain evidence="4">NBRC 103684</strain>
    </source>
</reference>
<feature type="transmembrane region" description="Helical" evidence="2">
    <location>
        <begin position="154"/>
        <end position="176"/>
    </location>
</feature>
<dbReference type="Pfam" id="PF25231">
    <property type="entry name" value="DUF7847"/>
    <property type="match status" value="1"/>
</dbReference>
<dbReference type="EMBL" id="BSTK01000012">
    <property type="protein sequence ID" value="GLY89080.1"/>
    <property type="molecule type" value="Genomic_DNA"/>
</dbReference>
<dbReference type="RefSeq" id="WP_285579101.1">
    <property type="nucleotide sequence ID" value="NZ_BSTK01000012.1"/>
</dbReference>
<keyword evidence="2" id="KW-0812">Transmembrane</keyword>
<organism evidence="4 5">
    <name type="scientific">Actinoallomurus iriomotensis</name>
    <dbReference type="NCBI Taxonomy" id="478107"/>
    <lineage>
        <taxon>Bacteria</taxon>
        <taxon>Bacillati</taxon>
        <taxon>Actinomycetota</taxon>
        <taxon>Actinomycetes</taxon>
        <taxon>Streptosporangiales</taxon>
        <taxon>Thermomonosporaceae</taxon>
        <taxon>Actinoallomurus</taxon>
    </lineage>
</organism>
<feature type="region of interest" description="Disordered" evidence="1">
    <location>
        <begin position="345"/>
        <end position="384"/>
    </location>
</feature>
<dbReference type="InterPro" id="IPR057169">
    <property type="entry name" value="DUF7847"/>
</dbReference>
<proteinExistence type="predicted"/>
<feature type="compositionally biased region" description="Pro residues" evidence="1">
    <location>
        <begin position="369"/>
        <end position="384"/>
    </location>
</feature>
<feature type="transmembrane region" description="Helical" evidence="2">
    <location>
        <begin position="196"/>
        <end position="222"/>
    </location>
</feature>
<dbReference type="Proteomes" id="UP001165074">
    <property type="component" value="Unassembled WGS sequence"/>
</dbReference>
<feature type="transmembrane region" description="Helical" evidence="2">
    <location>
        <begin position="105"/>
        <end position="133"/>
    </location>
</feature>
<evidence type="ECO:0000256" key="1">
    <source>
        <dbReference type="SAM" id="MobiDB-lite"/>
    </source>
</evidence>
<dbReference type="PANTHER" id="PTHR33133:SF1">
    <property type="entry name" value="EXPRESSED PROTEIN-RELATED"/>
    <property type="match status" value="1"/>
</dbReference>
<evidence type="ECO:0000259" key="3">
    <source>
        <dbReference type="Pfam" id="PF25231"/>
    </source>
</evidence>
<feature type="domain" description="DUF7847" evidence="3">
    <location>
        <begin position="45"/>
        <end position="318"/>
    </location>
</feature>
<evidence type="ECO:0000313" key="4">
    <source>
        <dbReference type="EMBL" id="GLY89080.1"/>
    </source>
</evidence>
<keyword evidence="2" id="KW-1133">Transmembrane helix</keyword>
<name>A0A9W6SAZ4_9ACTN</name>